<proteinExistence type="predicted"/>
<dbReference type="Proteomes" id="UP001260188">
    <property type="component" value="Unassembled WGS sequence"/>
</dbReference>
<gene>
    <name evidence="1" type="ORF">QE367_000651</name>
</gene>
<evidence type="ECO:0008006" key="3">
    <source>
        <dbReference type="Google" id="ProtNLM"/>
    </source>
</evidence>
<evidence type="ECO:0000313" key="2">
    <source>
        <dbReference type="Proteomes" id="UP001260188"/>
    </source>
</evidence>
<reference evidence="1 2" key="1">
    <citation type="submission" date="2023-08" db="EMBL/GenBank/DDBJ databases">
        <title>Functional and genomic diversity of the sorghum phyllosphere microbiome.</title>
        <authorList>
            <person name="Shade A."/>
        </authorList>
    </citation>
    <scope>NUCLEOTIDE SEQUENCE [LARGE SCALE GENOMIC DNA]</scope>
    <source>
        <strain evidence="1 2">SORGH_AS_0919</strain>
    </source>
</reference>
<keyword evidence="2" id="KW-1185">Reference proteome</keyword>
<name>A0ABU1HXS8_9MICO</name>
<evidence type="ECO:0000313" key="1">
    <source>
        <dbReference type="EMBL" id="MDR6166447.1"/>
    </source>
</evidence>
<comment type="caution">
    <text evidence="1">The sequence shown here is derived from an EMBL/GenBank/DDBJ whole genome shotgun (WGS) entry which is preliminary data.</text>
</comment>
<dbReference type="EMBL" id="JAVIZA010000001">
    <property type="protein sequence ID" value="MDR6166447.1"/>
    <property type="molecule type" value="Genomic_DNA"/>
</dbReference>
<protein>
    <recommendedName>
        <fullName evidence="3">CdaR GGDEF-like domain-containing protein</fullName>
    </recommendedName>
</protein>
<dbReference type="RefSeq" id="WP_309664800.1">
    <property type="nucleotide sequence ID" value="NZ_JAVIZA010000001.1"/>
</dbReference>
<accession>A0ABU1HXS8</accession>
<organism evidence="1 2">
    <name type="scientific">Microbacterium paludicola</name>
    <dbReference type="NCBI Taxonomy" id="300019"/>
    <lineage>
        <taxon>Bacteria</taxon>
        <taxon>Bacillati</taxon>
        <taxon>Actinomycetota</taxon>
        <taxon>Actinomycetes</taxon>
        <taxon>Micrococcales</taxon>
        <taxon>Microbacteriaceae</taxon>
        <taxon>Microbacterium</taxon>
    </lineage>
</organism>
<sequence length="156" mass="16679">MAMHIAGLDADIIDALTQVSTPDHRPDALTIGVSLPDSPDELPACIADVDALLERELSRVSPRILVAVVHAASRLNEGRAFASELIDHASVHSSNSLGRDLTAVGIVLDDGQDRALVARRIAEHLSGRSNLGDGTVVTARDLRRVTLRELILEDVL</sequence>